<dbReference type="PRINTS" id="PR00598">
    <property type="entry name" value="HTHMARR"/>
</dbReference>
<protein>
    <submittedName>
        <fullName evidence="5">MarR family transcriptional regulator</fullName>
    </submittedName>
</protein>
<dbReference type="SMART" id="SM00347">
    <property type="entry name" value="HTH_MARR"/>
    <property type="match status" value="1"/>
</dbReference>
<dbReference type="PANTHER" id="PTHR42756">
    <property type="entry name" value="TRANSCRIPTIONAL REGULATOR, MARR"/>
    <property type="match status" value="1"/>
</dbReference>
<evidence type="ECO:0000313" key="5">
    <source>
        <dbReference type="EMBL" id="RJF89400.1"/>
    </source>
</evidence>
<keyword evidence="2" id="KW-0238">DNA-binding</keyword>
<dbReference type="InterPro" id="IPR000835">
    <property type="entry name" value="HTH_MarR-typ"/>
</dbReference>
<evidence type="ECO:0000259" key="4">
    <source>
        <dbReference type="PROSITE" id="PS50995"/>
    </source>
</evidence>
<dbReference type="InterPro" id="IPR036390">
    <property type="entry name" value="WH_DNA-bd_sf"/>
</dbReference>
<evidence type="ECO:0000256" key="3">
    <source>
        <dbReference type="ARBA" id="ARBA00023163"/>
    </source>
</evidence>
<reference evidence="5 6" key="1">
    <citation type="submission" date="2018-09" db="EMBL/GenBank/DDBJ databases">
        <authorList>
            <person name="Zhu H."/>
        </authorList>
    </citation>
    <scope>NUCLEOTIDE SEQUENCE [LARGE SCALE GENOMIC DNA]</scope>
    <source>
        <strain evidence="5 6">K1W22B-8</strain>
    </source>
</reference>
<feature type="domain" description="HTH marR-type" evidence="4">
    <location>
        <begin position="29"/>
        <end position="161"/>
    </location>
</feature>
<evidence type="ECO:0000313" key="6">
    <source>
        <dbReference type="Proteomes" id="UP000284605"/>
    </source>
</evidence>
<gene>
    <name evidence="5" type="ORF">D3874_22490</name>
</gene>
<keyword evidence="1" id="KW-0805">Transcription regulation</keyword>
<comment type="caution">
    <text evidence="5">The sequence shown here is derived from an EMBL/GenBank/DDBJ whole genome shotgun (WGS) entry which is preliminary data.</text>
</comment>
<dbReference type="Gene3D" id="1.10.10.10">
    <property type="entry name" value="Winged helix-like DNA-binding domain superfamily/Winged helix DNA-binding domain"/>
    <property type="match status" value="1"/>
</dbReference>
<dbReference type="PANTHER" id="PTHR42756:SF1">
    <property type="entry name" value="TRANSCRIPTIONAL REPRESSOR OF EMRAB OPERON"/>
    <property type="match status" value="1"/>
</dbReference>
<keyword evidence="3" id="KW-0804">Transcription</keyword>
<evidence type="ECO:0000256" key="1">
    <source>
        <dbReference type="ARBA" id="ARBA00023015"/>
    </source>
</evidence>
<dbReference type="Pfam" id="PF12802">
    <property type="entry name" value="MarR_2"/>
    <property type="match status" value="1"/>
</dbReference>
<dbReference type="InterPro" id="IPR023187">
    <property type="entry name" value="Tscrpt_reg_MarR-type_CS"/>
</dbReference>
<proteinExistence type="predicted"/>
<dbReference type="Proteomes" id="UP000284605">
    <property type="component" value="Unassembled WGS sequence"/>
</dbReference>
<accession>A0A418WHB6</accession>
<dbReference type="EMBL" id="QYUK01000011">
    <property type="protein sequence ID" value="RJF89400.1"/>
    <property type="molecule type" value="Genomic_DNA"/>
</dbReference>
<dbReference type="PROSITE" id="PS50995">
    <property type="entry name" value="HTH_MARR_2"/>
    <property type="match status" value="1"/>
</dbReference>
<dbReference type="InterPro" id="IPR036388">
    <property type="entry name" value="WH-like_DNA-bd_sf"/>
</dbReference>
<dbReference type="GO" id="GO:0003677">
    <property type="term" value="F:DNA binding"/>
    <property type="evidence" value="ECO:0007669"/>
    <property type="project" value="UniProtKB-KW"/>
</dbReference>
<sequence length="184" mass="20802">MLRVGKFGAITWVQPLTARLPMSQDLNWNLRLGFLVHDVSRLRRNVTDRVLKPLNVTRSQWWVLAFLSRRDGMPQVALAEELDLGKVALGGLIDRLEANGLVERRADLTDRRVKRVFLTKVGTKLIKEIRTSVADTEHLILNGIDEQELQVMVKALRAMKENLLGLLGGERAEQDDEDVALDAT</sequence>
<dbReference type="SUPFAM" id="SSF46785">
    <property type="entry name" value="Winged helix' DNA-binding domain"/>
    <property type="match status" value="1"/>
</dbReference>
<dbReference type="AlphaFoldDB" id="A0A418WHB6"/>
<dbReference type="OrthoDB" id="5974674at2"/>
<keyword evidence="6" id="KW-1185">Reference proteome</keyword>
<name>A0A418WHB6_9PROT</name>
<dbReference type="PROSITE" id="PS01117">
    <property type="entry name" value="HTH_MARR_1"/>
    <property type="match status" value="1"/>
</dbReference>
<dbReference type="GO" id="GO:0003700">
    <property type="term" value="F:DNA-binding transcription factor activity"/>
    <property type="evidence" value="ECO:0007669"/>
    <property type="project" value="InterPro"/>
</dbReference>
<organism evidence="5 6">
    <name type="scientific">Oleomonas cavernae</name>
    <dbReference type="NCBI Taxonomy" id="2320859"/>
    <lineage>
        <taxon>Bacteria</taxon>
        <taxon>Pseudomonadati</taxon>
        <taxon>Pseudomonadota</taxon>
        <taxon>Alphaproteobacteria</taxon>
        <taxon>Acetobacterales</taxon>
        <taxon>Acetobacteraceae</taxon>
        <taxon>Oleomonas</taxon>
    </lineage>
</organism>
<evidence type="ECO:0000256" key="2">
    <source>
        <dbReference type="ARBA" id="ARBA00023125"/>
    </source>
</evidence>